<dbReference type="AlphaFoldDB" id="X1I291"/>
<comment type="caution">
    <text evidence="1">The sequence shown here is derived from an EMBL/GenBank/DDBJ whole genome shotgun (WGS) entry which is preliminary data.</text>
</comment>
<dbReference type="InterPro" id="IPR036661">
    <property type="entry name" value="Luciferase-like_sf"/>
</dbReference>
<gene>
    <name evidence="1" type="ORF">S03H2_26521</name>
</gene>
<name>X1I291_9ZZZZ</name>
<sequence length="40" mass="4561">MKFGYIANPDSFSYSKIKEATVKAEKLGFDSVHVQDHIMK</sequence>
<feature type="non-terminal residue" evidence="1">
    <location>
        <position position="40"/>
    </location>
</feature>
<accession>X1I291</accession>
<evidence type="ECO:0000313" key="1">
    <source>
        <dbReference type="EMBL" id="GAH51673.1"/>
    </source>
</evidence>
<dbReference type="SUPFAM" id="SSF51679">
    <property type="entry name" value="Bacterial luciferase-like"/>
    <property type="match status" value="1"/>
</dbReference>
<evidence type="ECO:0008006" key="2">
    <source>
        <dbReference type="Google" id="ProtNLM"/>
    </source>
</evidence>
<proteinExistence type="predicted"/>
<dbReference type="GO" id="GO:0016705">
    <property type="term" value="F:oxidoreductase activity, acting on paired donors, with incorporation or reduction of molecular oxygen"/>
    <property type="evidence" value="ECO:0007669"/>
    <property type="project" value="InterPro"/>
</dbReference>
<protein>
    <recommendedName>
        <fullName evidence="2">Luciferase-like domain-containing protein</fullName>
    </recommendedName>
</protein>
<reference evidence="1" key="1">
    <citation type="journal article" date="2014" name="Front. Microbiol.">
        <title>High frequency of phylogenetically diverse reductive dehalogenase-homologous genes in deep subseafloor sedimentary metagenomes.</title>
        <authorList>
            <person name="Kawai M."/>
            <person name="Futagami T."/>
            <person name="Toyoda A."/>
            <person name="Takaki Y."/>
            <person name="Nishi S."/>
            <person name="Hori S."/>
            <person name="Arai W."/>
            <person name="Tsubouchi T."/>
            <person name="Morono Y."/>
            <person name="Uchiyama I."/>
            <person name="Ito T."/>
            <person name="Fujiyama A."/>
            <person name="Inagaki F."/>
            <person name="Takami H."/>
        </authorList>
    </citation>
    <scope>NUCLEOTIDE SEQUENCE</scope>
    <source>
        <strain evidence="1">Expedition CK06-06</strain>
    </source>
</reference>
<dbReference type="EMBL" id="BARU01015419">
    <property type="protein sequence ID" value="GAH51673.1"/>
    <property type="molecule type" value="Genomic_DNA"/>
</dbReference>
<organism evidence="1">
    <name type="scientific">marine sediment metagenome</name>
    <dbReference type="NCBI Taxonomy" id="412755"/>
    <lineage>
        <taxon>unclassified sequences</taxon>
        <taxon>metagenomes</taxon>
        <taxon>ecological metagenomes</taxon>
    </lineage>
</organism>